<accession>A0A5W0WRI6</accession>
<gene>
    <name evidence="1" type="ORF">AUA42_23430</name>
</gene>
<reference evidence="1" key="1">
    <citation type="submission" date="2018-07" db="EMBL/GenBank/DDBJ databases">
        <authorList>
            <consortium name="GenomeTrakr network: Whole genome sequencing for foodborne pathogen traceback"/>
        </authorList>
    </citation>
    <scope>NUCLEOTIDE SEQUENCE</scope>
    <source>
        <strain evidence="1">CVM-N26076</strain>
    </source>
</reference>
<organism evidence="1">
    <name type="scientific">Salmonella enterica subsp. enterica serovar Albany</name>
    <dbReference type="NCBI Taxonomy" id="211968"/>
    <lineage>
        <taxon>Bacteria</taxon>
        <taxon>Pseudomonadati</taxon>
        <taxon>Pseudomonadota</taxon>
        <taxon>Gammaproteobacteria</taxon>
        <taxon>Enterobacterales</taxon>
        <taxon>Enterobacteriaceae</taxon>
        <taxon>Salmonella</taxon>
    </lineage>
</organism>
<dbReference type="EMBL" id="AAHGYV010000232">
    <property type="protein sequence ID" value="EBV9836964.1"/>
    <property type="molecule type" value="Genomic_DNA"/>
</dbReference>
<proteinExistence type="predicted"/>
<name>A0A5W0WRI6_SALET</name>
<feature type="non-terminal residue" evidence="1">
    <location>
        <position position="1"/>
    </location>
</feature>
<evidence type="ECO:0000313" key="1">
    <source>
        <dbReference type="EMBL" id="EBV9836964.1"/>
    </source>
</evidence>
<sequence length="44" mass="4991">LSNTNPAFSKYYDLDKAIYWMGLASKNGDIGAQNKLQELKKLKN</sequence>
<dbReference type="AlphaFoldDB" id="A0A5W0WRI6"/>
<comment type="caution">
    <text evidence="1">The sequence shown here is derived from an EMBL/GenBank/DDBJ whole genome shotgun (WGS) entry which is preliminary data.</text>
</comment>
<protein>
    <submittedName>
        <fullName evidence="1">Sel1 repeat family protein</fullName>
    </submittedName>
</protein>